<evidence type="ECO:0000313" key="4">
    <source>
        <dbReference type="EMBL" id="RGV27189.1"/>
    </source>
</evidence>
<dbReference type="InterPro" id="IPR032508">
    <property type="entry name" value="FecR_C"/>
</dbReference>
<dbReference type="PANTHER" id="PTHR30273">
    <property type="entry name" value="PERIPLASMIC SIGNAL SENSOR AND SIGMA FACTOR ACTIVATOR FECR-RELATED"/>
    <property type="match status" value="1"/>
</dbReference>
<dbReference type="Gene3D" id="2.60.120.1440">
    <property type="match status" value="1"/>
</dbReference>
<sequence>MCLYNKKGMNTWNDIYDFSEKVLSYILRKKEEEYIQPDQDSPVEKMADKLGNSETLAERLQQQYRYDPIRAYRKLKNYRRRRRIRRYSVAAGILLVLGLGWGWFHQNSPGDPLLLTQTIQPGGKKAVLTLADGSVWHIGDSAMLIPTAQNHIRIDSSGMLLQAGKEGKTENTETYHLLSIPRGGEFTMTLADGTRVWLNSESELHFPLQFGGEQRIVQLTGEAYFEVAKDAAHPFVVEVCDSKIQVLGTGFNVRSYSEEGQIVTTLVEGAVCFESIEDRVILKPGEQSILDKEGQLQKRVVEVYPFVAWKEGRFIFRKQRLEDIMVMVSRWYNVEVYFEDDESKEITFSGGMMRYEGFEALMKMIETVGSINCTIKDNTVFIAKRK</sequence>
<feature type="domain" description="Protein FecR C-terminal" evidence="3">
    <location>
        <begin position="313"/>
        <end position="382"/>
    </location>
</feature>
<dbReference type="PIRSF" id="PIRSF018266">
    <property type="entry name" value="FecR"/>
    <property type="match status" value="1"/>
</dbReference>
<dbReference type="GO" id="GO:0016989">
    <property type="term" value="F:sigma factor antagonist activity"/>
    <property type="evidence" value="ECO:0007669"/>
    <property type="project" value="TreeGrafter"/>
</dbReference>
<keyword evidence="1" id="KW-0812">Transmembrane</keyword>
<comment type="caution">
    <text evidence="4">The sequence shown here is derived from an EMBL/GenBank/DDBJ whole genome shotgun (WGS) entry which is preliminary data.</text>
</comment>
<name>A0A3D4ZC85_9BACT</name>
<feature type="domain" description="FecR protein" evidence="2">
    <location>
        <begin position="181"/>
        <end position="271"/>
    </location>
</feature>
<keyword evidence="1" id="KW-1133">Transmembrane helix</keyword>
<dbReference type="EMBL" id="QRYW01000014">
    <property type="protein sequence ID" value="RGV27189.1"/>
    <property type="molecule type" value="Genomic_DNA"/>
</dbReference>
<organism evidence="4 5">
    <name type="scientific">Odoribacter splanchnicus</name>
    <dbReference type="NCBI Taxonomy" id="28118"/>
    <lineage>
        <taxon>Bacteria</taxon>
        <taxon>Pseudomonadati</taxon>
        <taxon>Bacteroidota</taxon>
        <taxon>Bacteroidia</taxon>
        <taxon>Bacteroidales</taxon>
        <taxon>Odoribacteraceae</taxon>
        <taxon>Odoribacter</taxon>
    </lineage>
</organism>
<evidence type="ECO:0000259" key="3">
    <source>
        <dbReference type="Pfam" id="PF16344"/>
    </source>
</evidence>
<keyword evidence="1" id="KW-0472">Membrane</keyword>
<dbReference type="AlphaFoldDB" id="A0A3D4ZC85"/>
<reference evidence="4 5" key="1">
    <citation type="submission" date="2018-08" db="EMBL/GenBank/DDBJ databases">
        <title>A genome reference for cultivated species of the human gut microbiota.</title>
        <authorList>
            <person name="Zou Y."/>
            <person name="Xue W."/>
            <person name="Luo G."/>
        </authorList>
    </citation>
    <scope>NUCLEOTIDE SEQUENCE [LARGE SCALE GENOMIC DNA]</scope>
    <source>
        <strain evidence="4 5">AF14-6AC</strain>
    </source>
</reference>
<protein>
    <submittedName>
        <fullName evidence="4">FecR family protein</fullName>
    </submittedName>
</protein>
<evidence type="ECO:0000256" key="1">
    <source>
        <dbReference type="SAM" id="Phobius"/>
    </source>
</evidence>
<dbReference type="FunFam" id="2.60.120.1440:FF:000001">
    <property type="entry name" value="Putative anti-sigma factor"/>
    <property type="match status" value="1"/>
</dbReference>
<evidence type="ECO:0000313" key="5">
    <source>
        <dbReference type="Proteomes" id="UP000283426"/>
    </source>
</evidence>
<dbReference type="Pfam" id="PF04773">
    <property type="entry name" value="FecR"/>
    <property type="match status" value="1"/>
</dbReference>
<dbReference type="Pfam" id="PF16344">
    <property type="entry name" value="FecR_C"/>
    <property type="match status" value="1"/>
</dbReference>
<proteinExistence type="predicted"/>
<feature type="transmembrane region" description="Helical" evidence="1">
    <location>
        <begin position="84"/>
        <end position="104"/>
    </location>
</feature>
<evidence type="ECO:0000259" key="2">
    <source>
        <dbReference type="Pfam" id="PF04773"/>
    </source>
</evidence>
<accession>A0A3D4ZC85</accession>
<dbReference type="Proteomes" id="UP000283426">
    <property type="component" value="Unassembled WGS sequence"/>
</dbReference>
<dbReference type="InterPro" id="IPR006860">
    <property type="entry name" value="FecR"/>
</dbReference>
<dbReference type="InterPro" id="IPR012373">
    <property type="entry name" value="Ferrdict_sens_TM"/>
</dbReference>
<dbReference type="PANTHER" id="PTHR30273:SF2">
    <property type="entry name" value="PROTEIN FECR"/>
    <property type="match status" value="1"/>
</dbReference>
<dbReference type="Gene3D" id="3.55.50.30">
    <property type="match status" value="1"/>
</dbReference>
<gene>
    <name evidence="4" type="ORF">DWW24_07720</name>
</gene>